<sequence>MSEKRNIRDHKRRLLAAKYELRRKLYKAFCKDPDLPSDMRDKHRYKLSKFQEIVPLHDISRSFDGHKEIVLVATTKPIEQGLALQLVYKQGNKMISPRVLERRESDKNLSDSVIEQSDDSSVTQDDPFDASLAVYPLHLFGGGRKVLDSIVDLWEDGRHFYGPGSLEAVEEKIKAALEIERMARKIGLVFNNVGQVMGLLLECQYSPFDKLPETEKAFFNHLRLMKPITCQLLHLNSWGLSSSLGCVVSFDDEAFLTDGLLQLFNNDLHFNSAMVEKSDGSKILTSQTIGGLDYPQPSVYSADIMPSIYSVGCVNSLDDFGFSNNIDSMDLGYDRLLDCCDQFENSLVCETKSITQTFYEDDRLQYFDPDCSLQSLKSRLE</sequence>
<evidence type="ECO:0000256" key="8">
    <source>
        <dbReference type="SAM" id="MobiDB-lite"/>
    </source>
</evidence>
<evidence type="ECO:0000313" key="11">
    <source>
        <dbReference type="Proteomes" id="UP000306102"/>
    </source>
</evidence>
<dbReference type="InterPro" id="IPR046829">
    <property type="entry name" value="Calmod_bind_C"/>
</dbReference>
<feature type="compositionally biased region" description="Basic and acidic residues" evidence="8">
    <location>
        <begin position="99"/>
        <end position="109"/>
    </location>
</feature>
<proteinExistence type="inferred from homology"/>
<name>A0A4S4ENM0_CAMSN</name>
<protein>
    <recommendedName>
        <fullName evidence="6">Small ribosomal subunit protein uS14m</fullName>
    </recommendedName>
    <alternativeName>
        <fullName evidence="7">Ribosomal protein S14, mitochondrial</fullName>
    </alternativeName>
</protein>
<evidence type="ECO:0000256" key="6">
    <source>
        <dbReference type="ARBA" id="ARBA00040774"/>
    </source>
</evidence>
<accession>A0A4S4ENM0</accession>
<dbReference type="STRING" id="542762.A0A4S4ENM0"/>
<reference evidence="10 11" key="1">
    <citation type="journal article" date="2018" name="Proc. Natl. Acad. Sci. U.S.A.">
        <title>Draft genome sequence of Camellia sinensis var. sinensis provides insights into the evolution of the tea genome and tea quality.</title>
        <authorList>
            <person name="Wei C."/>
            <person name="Yang H."/>
            <person name="Wang S."/>
            <person name="Zhao J."/>
            <person name="Liu C."/>
            <person name="Gao L."/>
            <person name="Xia E."/>
            <person name="Lu Y."/>
            <person name="Tai Y."/>
            <person name="She G."/>
            <person name="Sun J."/>
            <person name="Cao H."/>
            <person name="Tong W."/>
            <person name="Gao Q."/>
            <person name="Li Y."/>
            <person name="Deng W."/>
            <person name="Jiang X."/>
            <person name="Wang W."/>
            <person name="Chen Q."/>
            <person name="Zhang S."/>
            <person name="Li H."/>
            <person name="Wu J."/>
            <person name="Wang P."/>
            <person name="Li P."/>
            <person name="Shi C."/>
            <person name="Zheng F."/>
            <person name="Jian J."/>
            <person name="Huang B."/>
            <person name="Shan D."/>
            <person name="Shi M."/>
            <person name="Fang C."/>
            <person name="Yue Y."/>
            <person name="Li F."/>
            <person name="Li D."/>
            <person name="Wei S."/>
            <person name="Han B."/>
            <person name="Jiang C."/>
            <person name="Yin Y."/>
            <person name="Xia T."/>
            <person name="Zhang Z."/>
            <person name="Bennetzen J.L."/>
            <person name="Zhao S."/>
            <person name="Wan X."/>
        </authorList>
    </citation>
    <scope>NUCLEOTIDE SEQUENCE [LARGE SCALE GENOMIC DNA]</scope>
    <source>
        <strain evidence="11">cv. Shuchazao</strain>
        <tissue evidence="10">Leaf</tissue>
    </source>
</reference>
<gene>
    <name evidence="10" type="ORF">TEA_023063</name>
</gene>
<dbReference type="GO" id="GO:0003735">
    <property type="term" value="F:structural constituent of ribosome"/>
    <property type="evidence" value="ECO:0007669"/>
    <property type="project" value="InterPro"/>
</dbReference>
<dbReference type="GO" id="GO:0005739">
    <property type="term" value="C:mitochondrion"/>
    <property type="evidence" value="ECO:0007669"/>
    <property type="project" value="UniProtKB-SubCell"/>
</dbReference>
<keyword evidence="11" id="KW-1185">Reference proteome</keyword>
<feature type="domain" description="Calmodulin binding protein C-terminal" evidence="9">
    <location>
        <begin position="183"/>
        <end position="222"/>
    </location>
</feature>
<evidence type="ECO:0000313" key="10">
    <source>
        <dbReference type="EMBL" id="THG18293.1"/>
    </source>
</evidence>
<feature type="region of interest" description="Disordered" evidence="8">
    <location>
        <begin position="99"/>
        <end position="125"/>
    </location>
</feature>
<evidence type="ECO:0000256" key="4">
    <source>
        <dbReference type="ARBA" id="ARBA00023128"/>
    </source>
</evidence>
<evidence type="ECO:0000256" key="2">
    <source>
        <dbReference type="ARBA" id="ARBA00009083"/>
    </source>
</evidence>
<feature type="compositionally biased region" description="Polar residues" evidence="8">
    <location>
        <begin position="110"/>
        <end position="124"/>
    </location>
</feature>
<dbReference type="PANTHER" id="PTHR19836:SF30">
    <property type="entry name" value="RIBOSOMAL PROTEIN S14"/>
    <property type="match status" value="1"/>
</dbReference>
<dbReference type="GO" id="GO:0015935">
    <property type="term" value="C:small ribosomal subunit"/>
    <property type="evidence" value="ECO:0007669"/>
    <property type="project" value="TreeGrafter"/>
</dbReference>
<dbReference type="PANTHER" id="PTHR19836">
    <property type="entry name" value="30S RIBOSOMAL PROTEIN S14"/>
    <property type="match status" value="1"/>
</dbReference>
<dbReference type="Pfam" id="PF20452">
    <property type="entry name" value="Calmod_bind_C"/>
    <property type="match status" value="1"/>
</dbReference>
<keyword evidence="3" id="KW-0689">Ribosomal protein</keyword>
<evidence type="ECO:0000256" key="7">
    <source>
        <dbReference type="ARBA" id="ARBA00042804"/>
    </source>
</evidence>
<dbReference type="SUPFAM" id="SSF57716">
    <property type="entry name" value="Glucocorticoid receptor-like (DNA-binding domain)"/>
    <property type="match status" value="1"/>
</dbReference>
<dbReference type="AlphaFoldDB" id="A0A4S4ENM0"/>
<dbReference type="InterPro" id="IPR001209">
    <property type="entry name" value="Ribosomal_uS14"/>
</dbReference>
<evidence type="ECO:0000256" key="5">
    <source>
        <dbReference type="ARBA" id="ARBA00023274"/>
    </source>
</evidence>
<keyword evidence="4" id="KW-0496">Mitochondrion</keyword>
<comment type="caution">
    <text evidence="10">The sequence shown here is derived from an EMBL/GenBank/DDBJ whole genome shotgun (WGS) entry which is preliminary data.</text>
</comment>
<dbReference type="Gene3D" id="1.10.287.1480">
    <property type="match status" value="1"/>
</dbReference>
<evidence type="ECO:0000256" key="3">
    <source>
        <dbReference type="ARBA" id="ARBA00022980"/>
    </source>
</evidence>
<dbReference type="EMBL" id="SDRB02003161">
    <property type="protein sequence ID" value="THG18293.1"/>
    <property type="molecule type" value="Genomic_DNA"/>
</dbReference>
<dbReference type="GO" id="GO:0006412">
    <property type="term" value="P:translation"/>
    <property type="evidence" value="ECO:0007669"/>
    <property type="project" value="InterPro"/>
</dbReference>
<organism evidence="10 11">
    <name type="scientific">Camellia sinensis var. sinensis</name>
    <name type="common">China tea</name>
    <dbReference type="NCBI Taxonomy" id="542762"/>
    <lineage>
        <taxon>Eukaryota</taxon>
        <taxon>Viridiplantae</taxon>
        <taxon>Streptophyta</taxon>
        <taxon>Embryophyta</taxon>
        <taxon>Tracheophyta</taxon>
        <taxon>Spermatophyta</taxon>
        <taxon>Magnoliopsida</taxon>
        <taxon>eudicotyledons</taxon>
        <taxon>Gunneridae</taxon>
        <taxon>Pentapetalae</taxon>
        <taxon>asterids</taxon>
        <taxon>Ericales</taxon>
        <taxon>Theaceae</taxon>
        <taxon>Camellia</taxon>
    </lineage>
</organism>
<comment type="subcellular location">
    <subcellularLocation>
        <location evidence="1">Mitochondrion</location>
    </subcellularLocation>
</comment>
<evidence type="ECO:0000259" key="9">
    <source>
        <dbReference type="Pfam" id="PF20452"/>
    </source>
</evidence>
<dbReference type="Proteomes" id="UP000306102">
    <property type="component" value="Unassembled WGS sequence"/>
</dbReference>
<keyword evidence="5" id="KW-0687">Ribonucleoprotein</keyword>
<evidence type="ECO:0000256" key="1">
    <source>
        <dbReference type="ARBA" id="ARBA00004173"/>
    </source>
</evidence>
<comment type="similarity">
    <text evidence="2">Belongs to the universal ribosomal protein uS14 family.</text>
</comment>